<dbReference type="PROSITE" id="PS50011">
    <property type="entry name" value="PROTEIN_KINASE_DOM"/>
    <property type="match status" value="1"/>
</dbReference>
<dbReference type="AlphaFoldDB" id="A0AAW1R463"/>
<dbReference type="SMART" id="SM00220">
    <property type="entry name" value="S_TKc"/>
    <property type="match status" value="1"/>
</dbReference>
<proteinExistence type="predicted"/>
<comment type="caution">
    <text evidence="3">The sequence shown here is derived from an EMBL/GenBank/DDBJ whole genome shotgun (WGS) entry which is preliminary data.</text>
</comment>
<evidence type="ECO:0000256" key="1">
    <source>
        <dbReference type="SAM" id="MobiDB-lite"/>
    </source>
</evidence>
<sequence length="400" mass="43177">MEGAQDVELLDPLGTVGFMTVASVPPLSSATGADTQPMGMNMSGLQRAGGQELTEGGVSARLYTGIVRRGELSGTRVVLKAYPQDKSAEADAMAANEVALHCSLQPPAAPFEHPHICKLLGGFAVEDGASRGEQWLVFRNDGTISAAAYAAKAAEATASGRSVGEGEMFDRLDPAKPLARRRAFVIELLRQCLEGMTYMHARQRLHQSLGPSSVVLRRIEERDYRQMEARLRDLAFGVDVSDAGMYDGATLGEIWDRGVISAGESPLKKLASGLWARAQRDGAYTVIERRNYGIADDIYAAGLLVAYMCFVPFCEPGSIDGPALQRLLESTFRLDVAAARDFCEADDRWRHAVALLDVGGGAGWELIQAMLNPNWRLRPTAQSCLNHPFLTGAAFGTQSK</sequence>
<reference evidence="3 4" key="1">
    <citation type="journal article" date="2024" name="Nat. Commun.">
        <title>Phylogenomics reveals the evolutionary origins of lichenization in chlorophyte algae.</title>
        <authorList>
            <person name="Puginier C."/>
            <person name="Libourel C."/>
            <person name="Otte J."/>
            <person name="Skaloud P."/>
            <person name="Haon M."/>
            <person name="Grisel S."/>
            <person name="Petersen M."/>
            <person name="Berrin J.G."/>
            <person name="Delaux P.M."/>
            <person name="Dal Grande F."/>
            <person name="Keller J."/>
        </authorList>
    </citation>
    <scope>NUCLEOTIDE SEQUENCE [LARGE SCALE GENOMIC DNA]</scope>
    <source>
        <strain evidence="3 4">SAG 2043</strain>
    </source>
</reference>
<dbReference type="InterPro" id="IPR000719">
    <property type="entry name" value="Prot_kinase_dom"/>
</dbReference>
<dbReference type="Proteomes" id="UP001489004">
    <property type="component" value="Unassembled WGS sequence"/>
</dbReference>
<name>A0AAW1R463_9CHLO</name>
<keyword evidence="4" id="KW-1185">Reference proteome</keyword>
<evidence type="ECO:0000259" key="2">
    <source>
        <dbReference type="PROSITE" id="PS50011"/>
    </source>
</evidence>
<dbReference type="EMBL" id="JALJOR010000001">
    <property type="protein sequence ID" value="KAK9828536.1"/>
    <property type="molecule type" value="Genomic_DNA"/>
</dbReference>
<dbReference type="SUPFAM" id="SSF56112">
    <property type="entry name" value="Protein kinase-like (PK-like)"/>
    <property type="match status" value="1"/>
</dbReference>
<dbReference type="Gene3D" id="1.10.510.10">
    <property type="entry name" value="Transferase(Phosphotransferase) domain 1"/>
    <property type="match status" value="1"/>
</dbReference>
<feature type="domain" description="Protein kinase" evidence="2">
    <location>
        <begin position="7"/>
        <end position="390"/>
    </location>
</feature>
<organism evidence="3 4">
    <name type="scientific">[Myrmecia] bisecta</name>
    <dbReference type="NCBI Taxonomy" id="41462"/>
    <lineage>
        <taxon>Eukaryota</taxon>
        <taxon>Viridiplantae</taxon>
        <taxon>Chlorophyta</taxon>
        <taxon>core chlorophytes</taxon>
        <taxon>Trebouxiophyceae</taxon>
        <taxon>Trebouxiales</taxon>
        <taxon>Trebouxiaceae</taxon>
        <taxon>Myrmecia</taxon>
    </lineage>
</organism>
<dbReference type="PANTHER" id="PTHR36796:SF1">
    <property type="entry name" value="PROTEIN KINASE SUPERFAMILY PROTEIN"/>
    <property type="match status" value="1"/>
</dbReference>
<dbReference type="PANTHER" id="PTHR36796">
    <property type="entry name" value="PROTEIN KINASE SUPERFAMILY PROTEIN"/>
    <property type="match status" value="1"/>
</dbReference>
<dbReference type="GO" id="GO:0004672">
    <property type="term" value="F:protein kinase activity"/>
    <property type="evidence" value="ECO:0007669"/>
    <property type="project" value="InterPro"/>
</dbReference>
<feature type="region of interest" description="Disordered" evidence="1">
    <location>
        <begin position="27"/>
        <end position="51"/>
    </location>
</feature>
<dbReference type="GO" id="GO:0005524">
    <property type="term" value="F:ATP binding"/>
    <property type="evidence" value="ECO:0007669"/>
    <property type="project" value="InterPro"/>
</dbReference>
<dbReference type="GO" id="GO:0009507">
    <property type="term" value="C:chloroplast"/>
    <property type="evidence" value="ECO:0007669"/>
    <property type="project" value="TreeGrafter"/>
</dbReference>
<dbReference type="InterPro" id="IPR011009">
    <property type="entry name" value="Kinase-like_dom_sf"/>
</dbReference>
<accession>A0AAW1R463</accession>
<protein>
    <recommendedName>
        <fullName evidence="2">Protein kinase domain-containing protein</fullName>
    </recommendedName>
</protein>
<evidence type="ECO:0000313" key="3">
    <source>
        <dbReference type="EMBL" id="KAK9828536.1"/>
    </source>
</evidence>
<gene>
    <name evidence="3" type="ORF">WJX72_000643</name>
</gene>
<evidence type="ECO:0000313" key="4">
    <source>
        <dbReference type="Proteomes" id="UP001489004"/>
    </source>
</evidence>